<dbReference type="Proteomes" id="UP000323000">
    <property type="component" value="Chromosome 12"/>
</dbReference>
<gene>
    <name evidence="1" type="ORF">EZV62_025616</name>
</gene>
<name>A0A5C7GYR8_9ROSI</name>
<accession>A0A5C7GYR8</accession>
<evidence type="ECO:0008006" key="3">
    <source>
        <dbReference type="Google" id="ProtNLM"/>
    </source>
</evidence>
<protein>
    <recommendedName>
        <fullName evidence="3">Leucine-rich repeat-containing N-terminal plant-type domain-containing protein</fullName>
    </recommendedName>
</protein>
<reference evidence="2" key="1">
    <citation type="journal article" date="2019" name="Gigascience">
        <title>De novo genome assembly of the endangered Acer yangbiense, a plant species with extremely small populations endemic to Yunnan Province, China.</title>
        <authorList>
            <person name="Yang J."/>
            <person name="Wariss H.M."/>
            <person name="Tao L."/>
            <person name="Zhang R."/>
            <person name="Yun Q."/>
            <person name="Hollingsworth P."/>
            <person name="Dao Z."/>
            <person name="Luo G."/>
            <person name="Guo H."/>
            <person name="Ma Y."/>
            <person name="Sun W."/>
        </authorList>
    </citation>
    <scope>NUCLEOTIDE SEQUENCE [LARGE SCALE GENOMIC DNA]</scope>
    <source>
        <strain evidence="2">cv. Malutang</strain>
    </source>
</reference>
<organism evidence="1 2">
    <name type="scientific">Acer yangbiense</name>
    <dbReference type="NCBI Taxonomy" id="1000413"/>
    <lineage>
        <taxon>Eukaryota</taxon>
        <taxon>Viridiplantae</taxon>
        <taxon>Streptophyta</taxon>
        <taxon>Embryophyta</taxon>
        <taxon>Tracheophyta</taxon>
        <taxon>Spermatophyta</taxon>
        <taxon>Magnoliopsida</taxon>
        <taxon>eudicotyledons</taxon>
        <taxon>Gunneridae</taxon>
        <taxon>Pentapetalae</taxon>
        <taxon>rosids</taxon>
        <taxon>malvids</taxon>
        <taxon>Sapindales</taxon>
        <taxon>Sapindaceae</taxon>
        <taxon>Hippocastanoideae</taxon>
        <taxon>Acereae</taxon>
        <taxon>Acer</taxon>
    </lineage>
</organism>
<proteinExistence type="predicted"/>
<dbReference type="AlphaFoldDB" id="A0A5C7GYR8"/>
<evidence type="ECO:0000313" key="1">
    <source>
        <dbReference type="EMBL" id="TXG49741.1"/>
    </source>
</evidence>
<keyword evidence="2" id="KW-1185">Reference proteome</keyword>
<dbReference type="EMBL" id="VAHF01000012">
    <property type="protein sequence ID" value="TXG49741.1"/>
    <property type="molecule type" value="Genomic_DNA"/>
</dbReference>
<sequence>MLLWLIFCVIIVAAFELPAIQLEREALANTGWWNNSSVVTSDHHCKWAGTIPPEIGSMKNLVSLHLGAAFELPAIQLEREALANTGWWNNSSVVTSDHHCKWAGIACNVAGSINGISTNSTSPAFPIWNS</sequence>
<comment type="caution">
    <text evidence="1">The sequence shown here is derived from an EMBL/GenBank/DDBJ whole genome shotgun (WGS) entry which is preliminary data.</text>
</comment>
<evidence type="ECO:0000313" key="2">
    <source>
        <dbReference type="Proteomes" id="UP000323000"/>
    </source>
</evidence>